<feature type="transmembrane region" description="Helical" evidence="1">
    <location>
        <begin position="65"/>
        <end position="85"/>
    </location>
</feature>
<dbReference type="AlphaFoldDB" id="A0A0C2MVC5"/>
<sequence length="122" mass="14089">MIIGSTRFSPFKNIPKSYQESCHNIMERIGRLGNGGSGLGRSNLQTYSERSEIEFDVSTAWCVPLVAISTFYLIVGLIMLCYYIFNRRGFRRMFGKLNLHKPYPDVRKPDDFVNRNIQTTNI</sequence>
<dbReference type="Proteomes" id="UP000031668">
    <property type="component" value="Unassembled WGS sequence"/>
</dbReference>
<comment type="caution">
    <text evidence="2">The sequence shown here is derived from an EMBL/GenBank/DDBJ whole genome shotgun (WGS) entry which is preliminary data.</text>
</comment>
<evidence type="ECO:0000313" key="3">
    <source>
        <dbReference type="Proteomes" id="UP000031668"/>
    </source>
</evidence>
<keyword evidence="1" id="KW-1133">Transmembrane helix</keyword>
<organism evidence="2 3">
    <name type="scientific">Thelohanellus kitauei</name>
    <name type="common">Myxosporean</name>
    <dbReference type="NCBI Taxonomy" id="669202"/>
    <lineage>
        <taxon>Eukaryota</taxon>
        <taxon>Metazoa</taxon>
        <taxon>Cnidaria</taxon>
        <taxon>Myxozoa</taxon>
        <taxon>Myxosporea</taxon>
        <taxon>Bivalvulida</taxon>
        <taxon>Platysporina</taxon>
        <taxon>Myxobolidae</taxon>
        <taxon>Thelohanellus</taxon>
    </lineage>
</organism>
<reference evidence="2 3" key="1">
    <citation type="journal article" date="2014" name="Genome Biol. Evol.">
        <title>The genome of the myxosporean Thelohanellus kitauei shows adaptations to nutrient acquisition within its fish host.</title>
        <authorList>
            <person name="Yang Y."/>
            <person name="Xiong J."/>
            <person name="Zhou Z."/>
            <person name="Huo F."/>
            <person name="Miao W."/>
            <person name="Ran C."/>
            <person name="Liu Y."/>
            <person name="Zhang J."/>
            <person name="Feng J."/>
            <person name="Wang M."/>
            <person name="Wang M."/>
            <person name="Wang L."/>
            <person name="Yao B."/>
        </authorList>
    </citation>
    <scope>NUCLEOTIDE SEQUENCE [LARGE SCALE GENOMIC DNA]</scope>
    <source>
        <strain evidence="2">Wuqing</strain>
    </source>
</reference>
<proteinExistence type="predicted"/>
<dbReference type="EMBL" id="JWZT01002965">
    <property type="protein sequence ID" value="KII68100.1"/>
    <property type="molecule type" value="Genomic_DNA"/>
</dbReference>
<name>A0A0C2MVC5_THEKT</name>
<keyword evidence="3" id="KW-1185">Reference proteome</keyword>
<gene>
    <name evidence="2" type="ORF">RF11_06307</name>
</gene>
<evidence type="ECO:0000313" key="2">
    <source>
        <dbReference type="EMBL" id="KII68100.1"/>
    </source>
</evidence>
<keyword evidence="1" id="KW-0472">Membrane</keyword>
<protein>
    <submittedName>
        <fullName evidence="2">Uncharacterized protein</fullName>
    </submittedName>
</protein>
<accession>A0A0C2MVC5</accession>
<evidence type="ECO:0000256" key="1">
    <source>
        <dbReference type="SAM" id="Phobius"/>
    </source>
</evidence>
<keyword evidence="1" id="KW-0812">Transmembrane</keyword>